<name>A0AAV2MD20_KNICA</name>
<reference evidence="2 3" key="1">
    <citation type="submission" date="2024-04" db="EMBL/GenBank/DDBJ databases">
        <authorList>
            <person name="Waldvogel A.-M."/>
            <person name="Schoenle A."/>
        </authorList>
    </citation>
    <scope>NUCLEOTIDE SEQUENCE [LARGE SCALE GENOMIC DNA]</scope>
</reference>
<protein>
    <submittedName>
        <fullName evidence="2">Uncharacterized protein</fullName>
    </submittedName>
</protein>
<dbReference type="PANTHER" id="PTHR45762:SF14">
    <property type="entry name" value="SI:CH211-197H24.6"/>
    <property type="match status" value="1"/>
</dbReference>
<accession>A0AAV2MD20</accession>
<feature type="compositionally biased region" description="Basic and acidic residues" evidence="1">
    <location>
        <begin position="288"/>
        <end position="301"/>
    </location>
</feature>
<feature type="compositionally biased region" description="Pro residues" evidence="1">
    <location>
        <begin position="317"/>
        <end position="327"/>
    </location>
</feature>
<proteinExistence type="predicted"/>
<dbReference type="Proteomes" id="UP001497482">
    <property type="component" value="Chromosome 7"/>
</dbReference>
<evidence type="ECO:0000313" key="2">
    <source>
        <dbReference type="EMBL" id="CAL1611184.1"/>
    </source>
</evidence>
<dbReference type="GO" id="GO:0003725">
    <property type="term" value="F:double-stranded RNA binding"/>
    <property type="evidence" value="ECO:0007669"/>
    <property type="project" value="TreeGrafter"/>
</dbReference>
<feature type="compositionally biased region" description="Pro residues" evidence="1">
    <location>
        <begin position="664"/>
        <end position="685"/>
    </location>
</feature>
<feature type="region of interest" description="Disordered" evidence="1">
    <location>
        <begin position="636"/>
        <end position="689"/>
    </location>
</feature>
<keyword evidence="3" id="KW-1185">Reference proteome</keyword>
<dbReference type="GO" id="GO:0071011">
    <property type="term" value="C:precatalytic spliceosome"/>
    <property type="evidence" value="ECO:0007669"/>
    <property type="project" value="TreeGrafter"/>
</dbReference>
<evidence type="ECO:0000313" key="3">
    <source>
        <dbReference type="Proteomes" id="UP001497482"/>
    </source>
</evidence>
<gene>
    <name evidence="2" type="ORF">KC01_LOCUS37638</name>
</gene>
<organism evidence="2 3">
    <name type="scientific">Knipowitschia caucasica</name>
    <name type="common">Caucasian dwarf goby</name>
    <name type="synonym">Pomatoschistus caucasicus</name>
    <dbReference type="NCBI Taxonomy" id="637954"/>
    <lineage>
        <taxon>Eukaryota</taxon>
        <taxon>Metazoa</taxon>
        <taxon>Chordata</taxon>
        <taxon>Craniata</taxon>
        <taxon>Vertebrata</taxon>
        <taxon>Euteleostomi</taxon>
        <taxon>Actinopterygii</taxon>
        <taxon>Neopterygii</taxon>
        <taxon>Teleostei</taxon>
        <taxon>Neoteleostei</taxon>
        <taxon>Acanthomorphata</taxon>
        <taxon>Gobiaria</taxon>
        <taxon>Gobiiformes</taxon>
        <taxon>Gobioidei</taxon>
        <taxon>Gobiidae</taxon>
        <taxon>Gobiinae</taxon>
        <taxon>Knipowitschia</taxon>
    </lineage>
</organism>
<dbReference type="AlphaFoldDB" id="A0AAV2MD20"/>
<evidence type="ECO:0000256" key="1">
    <source>
        <dbReference type="SAM" id="MobiDB-lite"/>
    </source>
</evidence>
<feature type="region of interest" description="Disordered" evidence="1">
    <location>
        <begin position="735"/>
        <end position="767"/>
    </location>
</feature>
<dbReference type="EMBL" id="OZ035829">
    <property type="protein sequence ID" value="CAL1611184.1"/>
    <property type="molecule type" value="Genomic_DNA"/>
</dbReference>
<dbReference type="GO" id="GO:0003727">
    <property type="term" value="F:single-stranded RNA binding"/>
    <property type="evidence" value="ECO:0007669"/>
    <property type="project" value="TreeGrafter"/>
</dbReference>
<feature type="compositionally biased region" description="Basic and acidic residues" evidence="1">
    <location>
        <begin position="641"/>
        <end position="660"/>
    </location>
</feature>
<sequence>MTAVSFEDSYCDLTQIDFFGLVCTVHSFSQKWTPCIQKPMLPKRGKAPNRQPSQNTDKIVYSHAGNILMMQSISSELAKITDSSIIGLQYVWEYRSPSKSVQPHYVCKLCSVNQVQQHMIQHIKGWKHMFRYIKKTCPEKFPHEEESIGKDQEIKVNLKQVAAEIEKTEGRGQLKVILKEPCELPAFKDFSSAIPGATHPPAGYRRDGFGGYSTLQTPSDYSVGRTYYDDGGYNQTAEEYGAGVYDYGQGSDFDGGRRSSDYDRYGGAVDHDGYGGSSGYDGYGRPSDYLEERRGPMERPMMRPSPRPVQRPMSKPALPPPRRPAGPPALGGDCSGTLLSYLDTFKIENESDAELVLKVTQKLTDVLMEYRLRHSEVTTASSMYPPSKPTFREQFSGAGLPMHPPSRSASNRVITEMYPMNPEAYAPQGVKRKFPFGHHQIPIRRGTAPHRQPPQNSDEIVYTAEDGRIIVMSSLSSELRKIPDAVIGLQYVWEYRSPSQSVPPHYACKLCGVNQLQHHMVQHVKGRKHIFKFVTTVCPEKFPYDEEAIEKPNQSIKFALKQIAMELEHTEGRGHPKVIFKEPCEVPEFKDRFSAIPGAALPPPGYDDVNSDYRVEQKYFDDRGYYQEREEYEAGVYDYGRPSDYDGYGRPRDYSEERRGPRPMTRPPPRPAQPALSPPQRPAGPPVLGGDCSGALLNYLDTFKIQNEGDAELVLKVTQKLTDVLMEYRLRCEKGPQSSSVYPPPKPTQEPFSRAGFPMHPPSRFFK</sequence>
<feature type="region of interest" description="Disordered" evidence="1">
    <location>
        <begin position="267"/>
        <end position="330"/>
    </location>
</feature>
<dbReference type="PANTHER" id="PTHR45762">
    <property type="entry name" value="ZINC FINGER RNA-BINDING PROTEIN"/>
    <property type="match status" value="1"/>
</dbReference>